<keyword evidence="7 8" id="KW-0143">Chaperone</keyword>
<dbReference type="PRINTS" id="PR00775">
    <property type="entry name" value="HEATSHOCK90"/>
</dbReference>
<evidence type="ECO:0000256" key="2">
    <source>
        <dbReference type="ARBA" id="ARBA00008239"/>
    </source>
</evidence>
<comment type="subcellular location">
    <subcellularLocation>
        <location evidence="1 8">Cytoplasm</location>
    </subcellularLocation>
</comment>
<reference evidence="10" key="1">
    <citation type="submission" date="2021-05" db="EMBL/GenBank/DDBJ databases">
        <title>Complete genome sequence of the cellulolytic planctomycete Telmatocola sphagniphila SP2T and characterization of the first cellulase from planctomycetes.</title>
        <authorList>
            <person name="Rakitin A.L."/>
            <person name="Beletsky A.V."/>
            <person name="Naumoff D.G."/>
            <person name="Kulichevskaya I.S."/>
            <person name="Mardanov A.V."/>
            <person name="Ravin N.V."/>
            <person name="Dedysh S.N."/>
        </authorList>
    </citation>
    <scope>NUCLEOTIDE SEQUENCE</scope>
    <source>
        <strain evidence="10">SP2T</strain>
    </source>
</reference>
<name>A0A8E6ETD6_9BACT</name>
<dbReference type="GO" id="GO:0005524">
    <property type="term" value="F:ATP binding"/>
    <property type="evidence" value="ECO:0007669"/>
    <property type="project" value="UniProtKB-UniRule"/>
</dbReference>
<accession>A0A8E6ETD6</accession>
<dbReference type="EMBL" id="CP074694">
    <property type="protein sequence ID" value="QVL29950.1"/>
    <property type="molecule type" value="Genomic_DNA"/>
</dbReference>
<feature type="region of interest" description="C" evidence="8">
    <location>
        <begin position="542"/>
        <end position="623"/>
    </location>
</feature>
<evidence type="ECO:0000256" key="4">
    <source>
        <dbReference type="ARBA" id="ARBA00022741"/>
    </source>
</evidence>
<dbReference type="PANTHER" id="PTHR11528">
    <property type="entry name" value="HEAT SHOCK PROTEIN 90 FAMILY MEMBER"/>
    <property type="match status" value="1"/>
</dbReference>
<feature type="binding site" evidence="9">
    <location>
        <position position="334"/>
    </location>
    <ligand>
        <name>ATP</name>
        <dbReference type="ChEBI" id="CHEBI:30616"/>
    </ligand>
</feature>
<keyword evidence="5 8" id="KW-0067">ATP-binding</keyword>
<evidence type="ECO:0000256" key="6">
    <source>
        <dbReference type="ARBA" id="ARBA00023016"/>
    </source>
</evidence>
<dbReference type="GO" id="GO:0005737">
    <property type="term" value="C:cytoplasm"/>
    <property type="evidence" value="ECO:0007669"/>
    <property type="project" value="UniProtKB-SubCell"/>
</dbReference>
<dbReference type="HAMAP" id="MF_00505">
    <property type="entry name" value="HSP90"/>
    <property type="match status" value="1"/>
</dbReference>
<dbReference type="AlphaFoldDB" id="A0A8E6ETD6"/>
<dbReference type="NCBIfam" id="NF003555">
    <property type="entry name" value="PRK05218.1"/>
    <property type="match status" value="1"/>
</dbReference>
<dbReference type="Gene3D" id="3.30.565.10">
    <property type="entry name" value="Histidine kinase-like ATPase, C-terminal domain"/>
    <property type="match status" value="1"/>
</dbReference>
<dbReference type="PIRSF" id="PIRSF002583">
    <property type="entry name" value="Hsp90"/>
    <property type="match status" value="1"/>
</dbReference>
<comment type="caution">
    <text evidence="8">Lacks conserved residue(s) required for the propagation of feature annotation.</text>
</comment>
<feature type="binding site" evidence="9">
    <location>
        <position position="40"/>
    </location>
    <ligand>
        <name>ATP</name>
        <dbReference type="ChEBI" id="CHEBI:30616"/>
    </ligand>
</feature>
<keyword evidence="4 8" id="KW-0547">Nucleotide-binding</keyword>
<comment type="function">
    <text evidence="8">Molecular chaperone. Has ATPase activity.</text>
</comment>
<dbReference type="InterPro" id="IPR001404">
    <property type="entry name" value="Hsp90_fam"/>
</dbReference>
<dbReference type="Pfam" id="PF00183">
    <property type="entry name" value="HSP90"/>
    <property type="match status" value="1"/>
</dbReference>
<comment type="subunit">
    <text evidence="8">Homodimer.</text>
</comment>
<dbReference type="InterPro" id="IPR037196">
    <property type="entry name" value="HSP90_C"/>
</dbReference>
<dbReference type="RefSeq" id="WP_213493832.1">
    <property type="nucleotide sequence ID" value="NZ_CP074694.1"/>
</dbReference>
<feature type="region of interest" description="A; substrate-binding" evidence="8">
    <location>
        <begin position="1"/>
        <end position="334"/>
    </location>
</feature>
<evidence type="ECO:0000256" key="7">
    <source>
        <dbReference type="ARBA" id="ARBA00023186"/>
    </source>
</evidence>
<keyword evidence="11" id="KW-1185">Reference proteome</keyword>
<dbReference type="SUPFAM" id="SSF110942">
    <property type="entry name" value="HSP90 C-terminal domain"/>
    <property type="match status" value="1"/>
</dbReference>
<keyword evidence="3 8" id="KW-0963">Cytoplasm</keyword>
<dbReference type="SUPFAM" id="SSF54211">
    <property type="entry name" value="Ribosomal protein S5 domain 2-like"/>
    <property type="match status" value="1"/>
</dbReference>
<dbReference type="GO" id="GO:0140662">
    <property type="term" value="F:ATP-dependent protein folding chaperone"/>
    <property type="evidence" value="ECO:0007669"/>
    <property type="project" value="InterPro"/>
</dbReference>
<protein>
    <recommendedName>
        <fullName evidence="8">Chaperone protein HtpG</fullName>
    </recommendedName>
    <alternativeName>
        <fullName evidence="8">Heat shock protein HtpG</fullName>
    </alternativeName>
    <alternativeName>
        <fullName evidence="8">High temperature protein G</fullName>
    </alternativeName>
</protein>
<evidence type="ECO:0000256" key="3">
    <source>
        <dbReference type="ARBA" id="ARBA00022490"/>
    </source>
</evidence>
<evidence type="ECO:0000313" key="11">
    <source>
        <dbReference type="Proteomes" id="UP000676194"/>
    </source>
</evidence>
<dbReference type="GO" id="GO:0016887">
    <property type="term" value="F:ATP hydrolysis activity"/>
    <property type="evidence" value="ECO:0007669"/>
    <property type="project" value="InterPro"/>
</dbReference>
<dbReference type="InterPro" id="IPR020568">
    <property type="entry name" value="Ribosomal_Su5_D2-typ_SF"/>
</dbReference>
<dbReference type="GO" id="GO:0051082">
    <property type="term" value="F:unfolded protein binding"/>
    <property type="evidence" value="ECO:0007669"/>
    <property type="project" value="UniProtKB-UniRule"/>
</dbReference>
<feature type="binding site" evidence="9">
    <location>
        <position position="36"/>
    </location>
    <ligand>
        <name>ATP</name>
        <dbReference type="ChEBI" id="CHEBI:30616"/>
    </ligand>
</feature>
<proteinExistence type="inferred from homology"/>
<dbReference type="FunFam" id="3.30.565.10:FF:000009">
    <property type="entry name" value="Molecular chaperone HtpG"/>
    <property type="match status" value="1"/>
</dbReference>
<sequence>MTAEAKSSMEFKTELKQLLHLITHSLYSNREIFIRELISNASDAINKLRFDSLSKEDLLEGDRDWKITITPDKAAKTLTISDNGVGMNRETIVEHLGTIAKSGTRGFIEALKSQNASSKPDLIGQFGVGFYSSFMVADKVVVLSRAAGEKDAVRWESDGQGTFSVEPTIRDKRGTDVILYLKEDALEYLEPYRISALVKKFSDFVEFPVVLFAEQEENKGPVEETLNSRTALWLKSKNEVQEEEYNSFYQNISGDFEKPLSVLHYNVEGNLQYKVLLFIPAKRPLTYQWEEPKGVQLYIQRVLIMDSCEGLLPPYLRFVRGIVDSGDLPLNISREMLQQNAVLDKMQKGLVRHILEELEGMKNTQKDKYIPFFKQFGDFLKEGIANDWTNKEKLADLLLIESLNTPAGELTSLSDYVSKMPESQKDIYYLVGETREFLAQSPLLEAFKKKGYDVLLMTNNMDEYMITYLTEFKGKKMVAVDQGTLPDLDEPAPDAAAFQDLFKTIKEKVAEISDVRLSNRLSESASCLVADAGALTANRERLLQRMGRIGDGELNTKRIFELNPNHAVVKKLQNVYAANPSDPKVEDTIRLLYDQAVLAEGSKLKDLTGFLRRINELIAPASV</sequence>
<dbReference type="Gene3D" id="3.40.50.11260">
    <property type="match status" value="1"/>
</dbReference>
<dbReference type="Gene3D" id="1.20.120.790">
    <property type="entry name" value="Heat shock protein 90, C-terminal domain"/>
    <property type="match status" value="1"/>
</dbReference>
<feature type="binding site" evidence="9">
    <location>
        <position position="101"/>
    </location>
    <ligand>
        <name>ATP</name>
        <dbReference type="ChEBI" id="CHEBI:30616"/>
    </ligand>
</feature>
<organism evidence="10 11">
    <name type="scientific">Telmatocola sphagniphila</name>
    <dbReference type="NCBI Taxonomy" id="1123043"/>
    <lineage>
        <taxon>Bacteria</taxon>
        <taxon>Pseudomonadati</taxon>
        <taxon>Planctomycetota</taxon>
        <taxon>Planctomycetia</taxon>
        <taxon>Gemmatales</taxon>
        <taxon>Gemmataceae</taxon>
    </lineage>
</organism>
<comment type="similarity">
    <text evidence="2 8">Belongs to the heat shock protein 90 family.</text>
</comment>
<evidence type="ECO:0000256" key="1">
    <source>
        <dbReference type="ARBA" id="ARBA00004496"/>
    </source>
</evidence>
<dbReference type="InterPro" id="IPR020575">
    <property type="entry name" value="Hsp90_N"/>
</dbReference>
<feature type="binding site" evidence="9">
    <location>
        <position position="82"/>
    </location>
    <ligand>
        <name>ATP</name>
        <dbReference type="ChEBI" id="CHEBI:30616"/>
    </ligand>
</feature>
<keyword evidence="6 8" id="KW-0346">Stress response</keyword>
<dbReference type="KEGG" id="tsph:KIH39_13835"/>
<feature type="binding site" evidence="9">
    <location>
        <position position="87"/>
    </location>
    <ligand>
        <name>ATP</name>
        <dbReference type="ChEBI" id="CHEBI:30616"/>
    </ligand>
</feature>
<evidence type="ECO:0000256" key="5">
    <source>
        <dbReference type="ARBA" id="ARBA00022840"/>
    </source>
</evidence>
<gene>
    <name evidence="8 10" type="primary">htpG</name>
    <name evidence="10" type="ORF">KIH39_13835</name>
</gene>
<feature type="binding site" evidence="9">
    <location>
        <begin position="102"/>
        <end position="103"/>
    </location>
    <ligand>
        <name>ATP</name>
        <dbReference type="ChEBI" id="CHEBI:30616"/>
    </ligand>
</feature>
<dbReference type="SUPFAM" id="SSF55874">
    <property type="entry name" value="ATPase domain of HSP90 chaperone/DNA topoisomerase II/histidine kinase"/>
    <property type="match status" value="1"/>
</dbReference>
<evidence type="ECO:0000313" key="10">
    <source>
        <dbReference type="EMBL" id="QVL29950.1"/>
    </source>
</evidence>
<dbReference type="Pfam" id="PF13589">
    <property type="entry name" value="HATPase_c_3"/>
    <property type="match status" value="1"/>
</dbReference>
<evidence type="ECO:0000256" key="8">
    <source>
        <dbReference type="HAMAP-Rule" id="MF_00505"/>
    </source>
</evidence>
<feature type="binding site" evidence="9">
    <location>
        <position position="175"/>
    </location>
    <ligand>
        <name>ATP</name>
        <dbReference type="ChEBI" id="CHEBI:30616"/>
    </ligand>
</feature>
<evidence type="ECO:0000256" key="9">
    <source>
        <dbReference type="PIRSR" id="PIRSR002583-1"/>
    </source>
</evidence>
<feature type="binding site" evidence="9">
    <location>
        <begin position="125"/>
        <end position="130"/>
    </location>
    <ligand>
        <name>ATP</name>
        <dbReference type="ChEBI" id="CHEBI:30616"/>
    </ligand>
</feature>
<dbReference type="InterPro" id="IPR036890">
    <property type="entry name" value="HATPase_C_sf"/>
</dbReference>
<dbReference type="Proteomes" id="UP000676194">
    <property type="component" value="Chromosome"/>
</dbReference>
<dbReference type="CDD" id="cd16927">
    <property type="entry name" value="HATPase_Hsp90-like"/>
    <property type="match status" value="1"/>
</dbReference>
<dbReference type="Gene3D" id="3.30.230.80">
    <property type="match status" value="1"/>
</dbReference>